<evidence type="ECO:0000313" key="1">
    <source>
        <dbReference type="EMBL" id="ESL01597.1"/>
    </source>
</evidence>
<keyword evidence="2" id="KW-1185">Reference proteome</keyword>
<reference evidence="1 2" key="1">
    <citation type="submission" date="2013-06" db="EMBL/GenBank/DDBJ databases">
        <authorList>
            <person name="Weinstock G."/>
            <person name="Sodergren E."/>
            <person name="Clifton S."/>
            <person name="Fulton L."/>
            <person name="Fulton B."/>
            <person name="Courtney L."/>
            <person name="Fronick C."/>
            <person name="Harrison M."/>
            <person name="Strong C."/>
            <person name="Farmer C."/>
            <person name="Delahaunty K."/>
            <person name="Markovic C."/>
            <person name="Hall O."/>
            <person name="Minx P."/>
            <person name="Tomlinson C."/>
            <person name="Mitreva M."/>
            <person name="Nelson J."/>
            <person name="Hou S."/>
            <person name="Wollam A."/>
            <person name="Pepin K.H."/>
            <person name="Johnson M."/>
            <person name="Bhonagiri V."/>
            <person name="Nash W.E."/>
            <person name="Warren W."/>
            <person name="Chinwalla A."/>
            <person name="Mardis E.R."/>
            <person name="Wilson R.K."/>
        </authorList>
    </citation>
    <scope>NUCLEOTIDE SEQUENCE [LARGE SCALE GENOMIC DNA]</scope>
    <source>
        <strain evidence="1 2">ATCC 51271</strain>
    </source>
</reference>
<accession>V2Y0N3</accession>
<gene>
    <name evidence="1" type="ORF">GCWU0000282_003158</name>
</gene>
<dbReference type="HOGENOM" id="CLU_2895739_0_0_9"/>
<protein>
    <submittedName>
        <fullName evidence="1">Uncharacterized protein</fullName>
    </submittedName>
</protein>
<evidence type="ECO:0000313" key="2">
    <source>
        <dbReference type="Proteomes" id="UP000018227"/>
    </source>
</evidence>
<comment type="caution">
    <text evidence="1">The sequence shown here is derived from an EMBL/GenBank/DDBJ whole genome shotgun (WGS) entry which is preliminary data.</text>
</comment>
<dbReference type="STRING" id="592026.GCWU0000282_003158"/>
<organism evidence="1 2">
    <name type="scientific">Catonella morbi ATCC 51271</name>
    <dbReference type="NCBI Taxonomy" id="592026"/>
    <lineage>
        <taxon>Bacteria</taxon>
        <taxon>Bacillati</taxon>
        <taxon>Bacillota</taxon>
        <taxon>Clostridia</taxon>
        <taxon>Lachnospirales</taxon>
        <taxon>Lachnospiraceae</taxon>
        <taxon>Catonella</taxon>
    </lineage>
</organism>
<dbReference type="AlphaFoldDB" id="V2Y0N3"/>
<proteinExistence type="predicted"/>
<sequence>MEIKIKKYKGTSLNVVFLFLLYFSKKILHNTKVKFTLSDIYFVGKVIPAKDKKGFERHKSEE</sequence>
<name>V2Y0N3_9FIRM</name>
<dbReference type="Proteomes" id="UP000018227">
    <property type="component" value="Unassembled WGS sequence"/>
</dbReference>
<dbReference type="EMBL" id="ACIL03000021">
    <property type="protein sequence ID" value="ESL01597.1"/>
    <property type="molecule type" value="Genomic_DNA"/>
</dbReference>